<dbReference type="InterPro" id="IPR013325">
    <property type="entry name" value="RNA_pol_sigma_r2"/>
</dbReference>
<dbReference type="GO" id="GO:0003677">
    <property type="term" value="F:DNA binding"/>
    <property type="evidence" value="ECO:0007669"/>
    <property type="project" value="UniProtKB-KW"/>
</dbReference>
<comment type="similarity">
    <text evidence="1">Belongs to the sigma-70 factor family. ECF subfamily.</text>
</comment>
<dbReference type="Pfam" id="PF08281">
    <property type="entry name" value="Sigma70_r4_2"/>
    <property type="match status" value="1"/>
</dbReference>
<keyword evidence="4" id="KW-0238">DNA-binding</keyword>
<dbReference type="PANTHER" id="PTHR43133:SF8">
    <property type="entry name" value="RNA POLYMERASE SIGMA FACTOR HI_1459-RELATED"/>
    <property type="match status" value="1"/>
</dbReference>
<dbReference type="InterPro" id="IPR007627">
    <property type="entry name" value="RNA_pol_sigma70_r2"/>
</dbReference>
<dbReference type="InterPro" id="IPR013324">
    <property type="entry name" value="RNA_pol_sigma_r3/r4-like"/>
</dbReference>
<evidence type="ECO:0000256" key="2">
    <source>
        <dbReference type="ARBA" id="ARBA00023015"/>
    </source>
</evidence>
<feature type="domain" description="RNA polymerase sigma-70 region 2" evidence="6">
    <location>
        <begin position="5"/>
        <end position="71"/>
    </location>
</feature>
<protein>
    <submittedName>
        <fullName evidence="8">RNA polymerase sigma-70 factor (ECF subfamily)</fullName>
    </submittedName>
</protein>
<comment type="caution">
    <text evidence="8">The sequence shown here is derived from an EMBL/GenBank/DDBJ whole genome shotgun (WGS) entry which is preliminary data.</text>
</comment>
<dbReference type="Gene3D" id="1.10.10.10">
    <property type="entry name" value="Winged helix-like DNA-binding domain superfamily/Winged helix DNA-binding domain"/>
    <property type="match status" value="1"/>
</dbReference>
<keyword evidence="5" id="KW-0804">Transcription</keyword>
<dbReference type="Pfam" id="PF04542">
    <property type="entry name" value="Sigma70_r2"/>
    <property type="match status" value="1"/>
</dbReference>
<dbReference type="CDD" id="cd06171">
    <property type="entry name" value="Sigma70_r4"/>
    <property type="match status" value="1"/>
</dbReference>
<dbReference type="EMBL" id="SMAE01000006">
    <property type="protein sequence ID" value="TCS89367.1"/>
    <property type="molecule type" value="Genomic_DNA"/>
</dbReference>
<dbReference type="InterPro" id="IPR014284">
    <property type="entry name" value="RNA_pol_sigma-70_dom"/>
</dbReference>
<dbReference type="OrthoDB" id="9782703at2"/>
<dbReference type="InterPro" id="IPR036388">
    <property type="entry name" value="WH-like_DNA-bd_sf"/>
</dbReference>
<evidence type="ECO:0000259" key="7">
    <source>
        <dbReference type="Pfam" id="PF08281"/>
    </source>
</evidence>
<dbReference type="SUPFAM" id="SSF88659">
    <property type="entry name" value="Sigma3 and sigma4 domains of RNA polymerase sigma factors"/>
    <property type="match status" value="1"/>
</dbReference>
<keyword evidence="3" id="KW-0731">Sigma factor</keyword>
<evidence type="ECO:0000256" key="5">
    <source>
        <dbReference type="ARBA" id="ARBA00023163"/>
    </source>
</evidence>
<evidence type="ECO:0000256" key="3">
    <source>
        <dbReference type="ARBA" id="ARBA00023082"/>
    </source>
</evidence>
<dbReference type="AlphaFoldDB" id="A0A4V2UU94"/>
<dbReference type="InterPro" id="IPR039425">
    <property type="entry name" value="RNA_pol_sigma-70-like"/>
</dbReference>
<name>A0A4V2UU94_9FIRM</name>
<dbReference type="NCBIfam" id="TIGR02937">
    <property type="entry name" value="sigma70-ECF"/>
    <property type="match status" value="1"/>
</dbReference>
<organism evidence="8 9">
    <name type="scientific">Keratinibaculum paraultunense</name>
    <dbReference type="NCBI Taxonomy" id="1278232"/>
    <lineage>
        <taxon>Bacteria</taxon>
        <taxon>Bacillati</taxon>
        <taxon>Bacillota</taxon>
        <taxon>Tissierellia</taxon>
        <taxon>Tissierellales</taxon>
        <taxon>Tepidimicrobiaceae</taxon>
        <taxon>Keratinibaculum</taxon>
    </lineage>
</organism>
<dbReference type="PANTHER" id="PTHR43133">
    <property type="entry name" value="RNA POLYMERASE ECF-TYPE SIGMA FACTO"/>
    <property type="match status" value="1"/>
</dbReference>
<keyword evidence="9" id="KW-1185">Reference proteome</keyword>
<keyword evidence="2" id="KW-0805">Transcription regulation</keyword>
<dbReference type="Gene3D" id="1.10.1740.10">
    <property type="match status" value="1"/>
</dbReference>
<evidence type="ECO:0000313" key="9">
    <source>
        <dbReference type="Proteomes" id="UP000294567"/>
    </source>
</evidence>
<accession>A0A4V2UU94</accession>
<dbReference type="GO" id="GO:0016987">
    <property type="term" value="F:sigma factor activity"/>
    <property type="evidence" value="ECO:0007669"/>
    <property type="project" value="UniProtKB-KW"/>
</dbReference>
<feature type="domain" description="RNA polymerase sigma factor 70 region 4 type 2" evidence="7">
    <location>
        <begin position="95"/>
        <end position="144"/>
    </location>
</feature>
<evidence type="ECO:0000256" key="4">
    <source>
        <dbReference type="ARBA" id="ARBA00023125"/>
    </source>
</evidence>
<gene>
    <name evidence="8" type="ORF">EDD65_10633</name>
</gene>
<dbReference type="GO" id="GO:0006352">
    <property type="term" value="P:DNA-templated transcription initiation"/>
    <property type="evidence" value="ECO:0007669"/>
    <property type="project" value="InterPro"/>
</dbReference>
<dbReference type="SUPFAM" id="SSF88946">
    <property type="entry name" value="Sigma2 domain of RNA polymerase sigma factors"/>
    <property type="match status" value="1"/>
</dbReference>
<dbReference type="InterPro" id="IPR013249">
    <property type="entry name" value="RNA_pol_sigma70_r4_t2"/>
</dbReference>
<reference evidence="8 9" key="1">
    <citation type="submission" date="2019-03" db="EMBL/GenBank/DDBJ databases">
        <title>Genomic Encyclopedia of Type Strains, Phase IV (KMG-IV): sequencing the most valuable type-strain genomes for metagenomic binning, comparative biology and taxonomic classification.</title>
        <authorList>
            <person name="Goeker M."/>
        </authorList>
    </citation>
    <scope>NUCLEOTIDE SEQUENCE [LARGE SCALE GENOMIC DNA]</scope>
    <source>
        <strain evidence="8 9">DSM 26752</strain>
    </source>
</reference>
<proteinExistence type="inferred from homology"/>
<dbReference type="Proteomes" id="UP000294567">
    <property type="component" value="Unassembled WGS sequence"/>
</dbReference>
<evidence type="ECO:0000256" key="1">
    <source>
        <dbReference type="ARBA" id="ARBA00010641"/>
    </source>
</evidence>
<evidence type="ECO:0000313" key="8">
    <source>
        <dbReference type="EMBL" id="TCS89367.1"/>
    </source>
</evidence>
<sequence length="156" mass="18268">MIDKLYKDYYNKLLWYCMNLSRGNTSAAEDIVQETFLRALENAHILNQLTEAQCGSWLYKTAKNIFIDNVRHMANKPIKEEPLFKEDDLSKILVSQLCAHLPENERTLFWMRYIEGYNSTELGEIFDLPPSTVRSRLSSARKKMSKIYFMEKGKGD</sequence>
<dbReference type="RefSeq" id="WP_132027439.1">
    <property type="nucleotide sequence ID" value="NZ_CP068564.1"/>
</dbReference>
<evidence type="ECO:0000259" key="6">
    <source>
        <dbReference type="Pfam" id="PF04542"/>
    </source>
</evidence>